<comment type="catalytic activity">
    <reaction evidence="2">
        <text>N(6)-D-ribulosyl-L-lysyl-[protein] + ATP = N(6)-(3-O-phospho-D-ribulosyl)-L-lysyl-[protein] + ADP + H(+)</text>
        <dbReference type="Rhea" id="RHEA:48432"/>
        <dbReference type="Rhea" id="RHEA-COMP:12103"/>
        <dbReference type="Rhea" id="RHEA-COMP:12104"/>
        <dbReference type="ChEBI" id="CHEBI:15378"/>
        <dbReference type="ChEBI" id="CHEBI:30616"/>
        <dbReference type="ChEBI" id="CHEBI:90418"/>
        <dbReference type="ChEBI" id="CHEBI:90420"/>
        <dbReference type="ChEBI" id="CHEBI:456216"/>
        <dbReference type="EC" id="2.7.1.172"/>
    </reaction>
    <physiologicalReaction direction="left-to-right" evidence="2">
        <dbReference type="Rhea" id="RHEA:48433"/>
    </physiologicalReaction>
</comment>
<evidence type="ECO:0000256" key="3">
    <source>
        <dbReference type="PIRNR" id="PIRNR006221"/>
    </source>
</evidence>
<dbReference type="PIRSF" id="PIRSF006221">
    <property type="entry name" value="Ketosamine-3-kinase"/>
    <property type="match status" value="1"/>
</dbReference>
<comment type="caution">
    <text evidence="4">The sequence shown here is derived from an EMBL/GenBank/DDBJ whole genome shotgun (WGS) entry which is preliminary data.</text>
</comment>
<dbReference type="EC" id="2.7.1.172" evidence="1"/>
<reference evidence="4 5" key="1">
    <citation type="submission" date="2024-02" db="EMBL/GenBank/DDBJ databases">
        <title>De novo assembly and annotation of 12 fungi associated with fruit tree decline syndrome in Ontario, Canada.</title>
        <authorList>
            <person name="Sulman M."/>
            <person name="Ellouze W."/>
            <person name="Ilyukhin E."/>
        </authorList>
    </citation>
    <scope>NUCLEOTIDE SEQUENCE [LARGE SCALE GENOMIC DNA]</scope>
    <source>
        <strain evidence="4 5">M11/M66-122</strain>
    </source>
</reference>
<dbReference type="GO" id="GO:0102193">
    <property type="term" value="F:protein-ribulosamine 3-kinase activity"/>
    <property type="evidence" value="ECO:0007669"/>
    <property type="project" value="UniProtKB-EC"/>
</dbReference>
<dbReference type="EMBL" id="JAKJXP020000021">
    <property type="protein sequence ID" value="KAK7754392.1"/>
    <property type="molecule type" value="Genomic_DNA"/>
</dbReference>
<dbReference type="SUPFAM" id="SSF56112">
    <property type="entry name" value="Protein kinase-like (PK-like)"/>
    <property type="match status" value="1"/>
</dbReference>
<comment type="similarity">
    <text evidence="3">Belongs to the fructosamine kinase family.</text>
</comment>
<accession>A0AAN9UW45</accession>
<dbReference type="Gene3D" id="3.90.1200.10">
    <property type="match status" value="1"/>
</dbReference>
<keyword evidence="5" id="KW-1185">Reference proteome</keyword>
<dbReference type="Proteomes" id="UP001320420">
    <property type="component" value="Unassembled WGS sequence"/>
</dbReference>
<sequence length="242" mass="27830">MITTFRNPIHATVYADSGELKWSTGLKVEVDINGEEKEYFIKIVENEKLVGMSRAEYEGQQALATFIPDNVSHPVAWGYFENNTSKSFFITDFRHLRACTPPVVQFLAILKKLHLSSISPTGMFGFPVTTYYGPPPMINEWTNNWEEFFTRLFRSNLEYVQRERGEDPELVQIAEAFIEKIIPRLLRPLQTGGRNIKPALCHGDLWDGNIQIDVETQQPILFDSCCFYGHNESRYTTTLPPK</sequence>
<dbReference type="PANTHER" id="PTHR12149">
    <property type="entry name" value="FRUCTOSAMINE 3 KINASE-RELATED PROTEIN"/>
    <property type="match status" value="1"/>
</dbReference>
<dbReference type="AlphaFoldDB" id="A0AAN9UW45"/>
<gene>
    <name evidence="4" type="ORF">SLS62_003685</name>
</gene>
<protein>
    <recommendedName>
        <fullName evidence="1">protein-ribulosamine 3-kinase</fullName>
        <ecNumber evidence="1">2.7.1.172</ecNumber>
    </recommendedName>
</protein>
<dbReference type="GO" id="GO:0016301">
    <property type="term" value="F:kinase activity"/>
    <property type="evidence" value="ECO:0007669"/>
    <property type="project" value="UniProtKB-UniRule"/>
</dbReference>
<keyword evidence="3" id="KW-0418">Kinase</keyword>
<organism evidence="4 5">
    <name type="scientific">Diatrype stigma</name>
    <dbReference type="NCBI Taxonomy" id="117547"/>
    <lineage>
        <taxon>Eukaryota</taxon>
        <taxon>Fungi</taxon>
        <taxon>Dikarya</taxon>
        <taxon>Ascomycota</taxon>
        <taxon>Pezizomycotina</taxon>
        <taxon>Sordariomycetes</taxon>
        <taxon>Xylariomycetidae</taxon>
        <taxon>Xylariales</taxon>
        <taxon>Diatrypaceae</taxon>
        <taxon>Diatrype</taxon>
    </lineage>
</organism>
<dbReference type="InterPro" id="IPR016477">
    <property type="entry name" value="Fructo-/Ketosamine-3-kinase"/>
</dbReference>
<evidence type="ECO:0000256" key="1">
    <source>
        <dbReference type="ARBA" id="ARBA00011961"/>
    </source>
</evidence>
<evidence type="ECO:0000313" key="4">
    <source>
        <dbReference type="EMBL" id="KAK7754392.1"/>
    </source>
</evidence>
<dbReference type="InterPro" id="IPR011009">
    <property type="entry name" value="Kinase-like_dom_sf"/>
</dbReference>
<dbReference type="PANTHER" id="PTHR12149:SF8">
    <property type="entry name" value="PROTEIN-RIBULOSAMINE 3-KINASE"/>
    <property type="match status" value="1"/>
</dbReference>
<keyword evidence="3" id="KW-0808">Transferase</keyword>
<name>A0AAN9UW45_9PEZI</name>
<evidence type="ECO:0000313" key="5">
    <source>
        <dbReference type="Proteomes" id="UP001320420"/>
    </source>
</evidence>
<evidence type="ECO:0000256" key="2">
    <source>
        <dbReference type="ARBA" id="ARBA00048655"/>
    </source>
</evidence>
<proteinExistence type="inferred from homology"/>
<dbReference type="Pfam" id="PF03881">
    <property type="entry name" value="Fructosamin_kin"/>
    <property type="match status" value="1"/>
</dbReference>